<dbReference type="EMBL" id="MPIN01000002">
    <property type="protein sequence ID" value="OJH41463.1"/>
    <property type="molecule type" value="Genomic_DNA"/>
</dbReference>
<name>A0A1L9BGS6_9BACT</name>
<dbReference type="OrthoDB" id="9789573at2"/>
<accession>A0A1L9BGS6</accession>
<dbReference type="Gene3D" id="3.30.300.20">
    <property type="match status" value="1"/>
</dbReference>
<reference evidence="2" key="1">
    <citation type="submission" date="2016-11" db="EMBL/GenBank/DDBJ databases">
        <authorList>
            <person name="Shukria A."/>
            <person name="Stevens D.C."/>
        </authorList>
    </citation>
    <scope>NUCLEOTIDE SEQUENCE [LARGE SCALE GENOMIC DNA]</scope>
    <source>
        <strain evidence="2">Cbfe23</strain>
    </source>
</reference>
<protein>
    <submittedName>
        <fullName evidence="1">Peroxiredoxin</fullName>
    </submittedName>
</protein>
<dbReference type="Proteomes" id="UP000182229">
    <property type="component" value="Unassembled WGS sequence"/>
</dbReference>
<evidence type="ECO:0000313" key="2">
    <source>
        <dbReference type="Proteomes" id="UP000182229"/>
    </source>
</evidence>
<dbReference type="PANTHER" id="PTHR39624">
    <property type="entry name" value="PROTEIN INVOLVED IN RIMO-MEDIATED BETA-METHYLTHIOLATION OF RIBOSOMAL PROTEIN S12 YCAO"/>
    <property type="match status" value="1"/>
</dbReference>
<organism evidence="1 2">
    <name type="scientific">Cystobacter ferrugineus</name>
    <dbReference type="NCBI Taxonomy" id="83449"/>
    <lineage>
        <taxon>Bacteria</taxon>
        <taxon>Pseudomonadati</taxon>
        <taxon>Myxococcota</taxon>
        <taxon>Myxococcia</taxon>
        <taxon>Myxococcales</taxon>
        <taxon>Cystobacterineae</taxon>
        <taxon>Archangiaceae</taxon>
        <taxon>Cystobacter</taxon>
    </lineage>
</organism>
<evidence type="ECO:0000313" key="1">
    <source>
        <dbReference type="EMBL" id="OJH41463.1"/>
    </source>
</evidence>
<dbReference type="Pfam" id="PF02566">
    <property type="entry name" value="OsmC"/>
    <property type="match status" value="1"/>
</dbReference>
<keyword evidence="2" id="KW-1185">Reference proteome</keyword>
<proteinExistence type="predicted"/>
<dbReference type="SUPFAM" id="SSF82784">
    <property type="entry name" value="OsmC-like"/>
    <property type="match status" value="1"/>
</dbReference>
<dbReference type="InterPro" id="IPR036102">
    <property type="entry name" value="OsmC/Ohrsf"/>
</dbReference>
<reference evidence="1 2" key="2">
    <citation type="submission" date="2016-12" db="EMBL/GenBank/DDBJ databases">
        <title>Draft Genome Sequence of Cystobacter ferrugineus Strain Cbfe23.</title>
        <authorList>
            <person name="Akbar S."/>
            <person name="Dowd S.E."/>
            <person name="Stevens D.C."/>
        </authorList>
    </citation>
    <scope>NUCLEOTIDE SEQUENCE [LARGE SCALE GENOMIC DNA]</scope>
    <source>
        <strain evidence="1 2">Cbfe23</strain>
    </source>
</reference>
<dbReference type="AlphaFoldDB" id="A0A1L9BGS6"/>
<dbReference type="PANTHER" id="PTHR39624:SF2">
    <property type="entry name" value="OSMC-LIKE PROTEIN"/>
    <property type="match status" value="1"/>
</dbReference>
<dbReference type="InterPro" id="IPR015946">
    <property type="entry name" value="KH_dom-like_a/b"/>
</dbReference>
<comment type="caution">
    <text evidence="1">The sequence shown here is derived from an EMBL/GenBank/DDBJ whole genome shotgun (WGS) entry which is preliminary data.</text>
</comment>
<dbReference type="RefSeq" id="WP_071898074.1">
    <property type="nucleotide sequence ID" value="NZ_MPIN01000002.1"/>
</dbReference>
<dbReference type="STRING" id="83449.BON30_11460"/>
<gene>
    <name evidence="1" type="ORF">BON30_11460</name>
</gene>
<dbReference type="InterPro" id="IPR003718">
    <property type="entry name" value="OsmC/Ohr_fam"/>
</dbReference>
<sequence length="137" mass="14903">MAIQSQTEQSGAFRQVLHVGAHTFHADTPTTPGGEASAPGPHDYFDAALASCKALTAMWYAKKYGMALERVETVVERDDSRERQGTYVLNVKLAFHGALSPEEKQKLHDAVARCPIHKLMTSTTIEIVTAPLDPATP</sequence>